<feature type="domain" description="PKD" evidence="3">
    <location>
        <begin position="991"/>
        <end position="1049"/>
    </location>
</feature>
<dbReference type="PROSITE" id="PS50093">
    <property type="entry name" value="PKD"/>
    <property type="match status" value="1"/>
</dbReference>
<protein>
    <submittedName>
        <fullName evidence="4">Discoidin domain-containing protein</fullName>
    </submittedName>
</protein>
<dbReference type="InterPro" id="IPR008928">
    <property type="entry name" value="6-hairpin_glycosidase_sf"/>
</dbReference>
<dbReference type="Pfam" id="PF07532">
    <property type="entry name" value="Big_4"/>
    <property type="match status" value="2"/>
</dbReference>
<dbReference type="Gene3D" id="2.60.40.10">
    <property type="entry name" value="Immunoglobulins"/>
    <property type="match status" value="1"/>
</dbReference>
<dbReference type="InterPro" id="IPR011081">
    <property type="entry name" value="Big_4"/>
</dbReference>
<dbReference type="Gene3D" id="2.60.120.260">
    <property type="entry name" value="Galactose-binding domain-like"/>
    <property type="match status" value="2"/>
</dbReference>
<dbReference type="InterPro" id="IPR035986">
    <property type="entry name" value="PKD_dom_sf"/>
</dbReference>
<dbReference type="InterPro" id="IPR000421">
    <property type="entry name" value="FA58C"/>
</dbReference>
<dbReference type="Pfam" id="PF22352">
    <property type="entry name" value="K319L-like_PKD"/>
    <property type="match status" value="1"/>
</dbReference>
<evidence type="ECO:0000259" key="2">
    <source>
        <dbReference type="PROSITE" id="PS50022"/>
    </source>
</evidence>
<dbReference type="InterPro" id="IPR013783">
    <property type="entry name" value="Ig-like_fold"/>
</dbReference>
<name>A0ABW2SY12_9ACTN</name>
<dbReference type="PROSITE" id="PS50022">
    <property type="entry name" value="FA58C_3"/>
    <property type="match status" value="1"/>
</dbReference>
<organism evidence="4 5">
    <name type="scientific">Streptosporangium amethystogenes subsp. fukuiense</name>
    <dbReference type="NCBI Taxonomy" id="698418"/>
    <lineage>
        <taxon>Bacteria</taxon>
        <taxon>Bacillati</taxon>
        <taxon>Actinomycetota</taxon>
        <taxon>Actinomycetes</taxon>
        <taxon>Streptosporangiales</taxon>
        <taxon>Streptosporangiaceae</taxon>
        <taxon>Streptosporangium</taxon>
    </lineage>
</organism>
<sequence length="1362" mass="145923">MPVLSRARRSLTAAAVTLLLAATSLTLGTPASAVQSIGLPTFSGPAIPAPPVPYTPGNMMQSIYDAESSGTDFWMDRLLSRSGNDPAGTWLMSRGRAVFMKNHTPSVIGFGGQVAYWESISNEHAYSVAISPGTFTEQPAQRWQAPSHWKSVHTSGSLVVNVTKFITHDNVAVTNLSVTNNGSGSQTLTLKATSPYAKTPVGTELTGIVDAKNKLTTIFPRLSGDGFAVSGTDLTRSLTVAAGATVTTKVVMGFVTDELPASLTEYQSYRSATPAAAFATHVRAYNQWWAQNIPYIDVPEPAIKKSVYYRWWLMRFNHLDADIPGQDYQWPTSVEGALGYNNAIALTVPMFVDELKYLRNPMYSYGPWVSAGEVSKNGRYMDNPGDPENWSNSYTQYISEAAWRSYQIHGGQPGIAANLARYAEQDVKGQLAFYDQDHNNLIEYDWGALTGNDADAVSFHWRAGRLDRTESAYVYSNAMASASAYDAVGNTAKANEMRTIATNVKNAIVNVLWNPTAKVLQHRHVSTNALVPWKEINNFYPYSVGLMPNTATYREALRLFDDETEYPIFPFYTANQKDKAAAAAAGNPGSNNFSQINSTVQFRLLSSALRNYPTSYITGDHYKKLLYWNAWAQYVGGNTAWPDSNEFWANWNPGTKTIDYRSWIHHTILGSSNWTVVEDVAGLRPRDDGKVELSPIDIGWSHFTVNNLRYRNSDLTVVWDDPADGVVRYTGVPQGYSVYVNGTRALTVDRLTRLVYDPATGTVTFPGAAGTVGHNVAMPGMQAPTQVVQTDARVVDMFAKAGVNLTSGAAPANLAQGRAATASYTASGTTTAAAVDGYTINDPIWGAKGSANTQDWYEIDLGSSQTFNDVRLHFRNDRAAGGYAEPAMYQIQYHDGSTWVTVPNQAKSPAAPVSNYNRVRFPAIGAQRVRVLMTHRAGLRTGLTEIKIYNSAGSPPAETNQAPYVLARKDPAYNQPSQVRLLGTVKDDALPNGTLSTTWSLVGGPGTAVFTAPAAAVTLASFTVAGTYTVRLTASDGASTATSDVTVTVAQGSGGGGGAANVAGSATASASYTSPWESVNAINDGFTPASSNDSANPRWGTWPETGTQWAELTWSQPQRLNSAELYFFDDNGGVRVPASWKLQYWNGSAYADVPGAGTYNRALNTFNKVDFTPVTTTRLRASLTSGAGSVGLLEWRAYAEVPQSIRPVHQATLAGQVPTLPTTVTKVYANGSRVNSPVTWAQITPAQVANGGSSLTVAGIVEGASTTASATVWVRTTGAVSITFIEPETVFTPVGVAPSLPSTVTATFNDGSKDNVTTTVNWASIPASRYASAGTFTVTGTVPGTSLAAQATVTVGGAASSG</sequence>
<evidence type="ECO:0000259" key="3">
    <source>
        <dbReference type="PROSITE" id="PS50093"/>
    </source>
</evidence>
<dbReference type="Proteomes" id="UP001596514">
    <property type="component" value="Unassembled WGS sequence"/>
</dbReference>
<feature type="domain" description="F5/8 type C" evidence="2">
    <location>
        <begin position="798"/>
        <end position="951"/>
    </location>
</feature>
<keyword evidence="5" id="KW-1185">Reference proteome</keyword>
<dbReference type="SUPFAM" id="SSF49299">
    <property type="entry name" value="PKD domain"/>
    <property type="match status" value="1"/>
</dbReference>
<reference evidence="5" key="1">
    <citation type="journal article" date="2019" name="Int. J. Syst. Evol. Microbiol.">
        <title>The Global Catalogue of Microorganisms (GCM) 10K type strain sequencing project: providing services to taxonomists for standard genome sequencing and annotation.</title>
        <authorList>
            <consortium name="The Broad Institute Genomics Platform"/>
            <consortium name="The Broad Institute Genome Sequencing Center for Infectious Disease"/>
            <person name="Wu L."/>
            <person name="Ma J."/>
        </authorList>
    </citation>
    <scope>NUCLEOTIDE SEQUENCE [LARGE SCALE GENOMIC DNA]</scope>
    <source>
        <strain evidence="5">JCM 10083</strain>
    </source>
</reference>
<dbReference type="SUPFAM" id="SSF48208">
    <property type="entry name" value="Six-hairpin glycosidases"/>
    <property type="match status" value="1"/>
</dbReference>
<evidence type="ECO:0000256" key="1">
    <source>
        <dbReference type="SAM" id="SignalP"/>
    </source>
</evidence>
<dbReference type="InterPro" id="IPR012341">
    <property type="entry name" value="6hp_glycosidase-like_sf"/>
</dbReference>
<dbReference type="Pfam" id="PF22422">
    <property type="entry name" value="MGH1-like_GH"/>
    <property type="match status" value="1"/>
</dbReference>
<dbReference type="RefSeq" id="WP_343968603.1">
    <property type="nucleotide sequence ID" value="NZ_BAAAGK010000066.1"/>
</dbReference>
<dbReference type="Gene3D" id="1.50.10.10">
    <property type="match status" value="1"/>
</dbReference>
<dbReference type="InterPro" id="IPR000601">
    <property type="entry name" value="PKD_dom"/>
</dbReference>
<evidence type="ECO:0000313" key="5">
    <source>
        <dbReference type="Proteomes" id="UP001596514"/>
    </source>
</evidence>
<gene>
    <name evidence="4" type="ORF">ACFQVD_11635</name>
</gene>
<feature type="signal peptide" evidence="1">
    <location>
        <begin position="1"/>
        <end position="33"/>
    </location>
</feature>
<dbReference type="SUPFAM" id="SSF49785">
    <property type="entry name" value="Galactose-binding domain-like"/>
    <property type="match status" value="1"/>
</dbReference>
<evidence type="ECO:0000313" key="4">
    <source>
        <dbReference type="EMBL" id="MFC7600746.1"/>
    </source>
</evidence>
<keyword evidence="1" id="KW-0732">Signal</keyword>
<feature type="chain" id="PRO_5046557862" evidence="1">
    <location>
        <begin position="34"/>
        <end position="1362"/>
    </location>
</feature>
<proteinExistence type="predicted"/>
<comment type="caution">
    <text evidence="4">The sequence shown here is derived from an EMBL/GenBank/DDBJ whole genome shotgun (WGS) entry which is preliminary data.</text>
</comment>
<dbReference type="InterPro" id="IPR008979">
    <property type="entry name" value="Galactose-bd-like_sf"/>
</dbReference>
<dbReference type="InterPro" id="IPR054491">
    <property type="entry name" value="MGH1-like_GH"/>
</dbReference>
<dbReference type="Pfam" id="PF22633">
    <property type="entry name" value="F5_F8_type_C_2"/>
    <property type="match status" value="1"/>
</dbReference>
<accession>A0ABW2SY12</accession>
<dbReference type="EMBL" id="JBHTEE010000001">
    <property type="protein sequence ID" value="MFC7600746.1"/>
    <property type="molecule type" value="Genomic_DNA"/>
</dbReference>